<evidence type="ECO:0000313" key="12">
    <source>
        <dbReference type="Proteomes" id="UP000694846"/>
    </source>
</evidence>
<name>A0A8B8GG70_9HEMI</name>
<feature type="compositionally biased region" description="Polar residues" evidence="10">
    <location>
        <begin position="134"/>
        <end position="143"/>
    </location>
</feature>
<dbReference type="PANTHER" id="PTHR10654">
    <property type="entry name" value="CAS SCAFFOLDING PROTEIN"/>
    <property type="match status" value="1"/>
</dbReference>
<dbReference type="Gene3D" id="1.20.120.830">
    <property type="entry name" value="Serine-rich domain"/>
    <property type="match status" value="1"/>
</dbReference>
<evidence type="ECO:0000313" key="13">
    <source>
        <dbReference type="RefSeq" id="XP_025421591.1"/>
    </source>
</evidence>
<comment type="similarity">
    <text evidence="3">Belongs to the CAS family.</text>
</comment>
<feature type="compositionally biased region" description="Basic and acidic residues" evidence="10">
    <location>
        <begin position="144"/>
        <end position="154"/>
    </location>
</feature>
<dbReference type="GO" id="GO:0016477">
    <property type="term" value="P:cell migration"/>
    <property type="evidence" value="ECO:0007669"/>
    <property type="project" value="TreeGrafter"/>
</dbReference>
<dbReference type="GeneID" id="112691531"/>
<comment type="subcellular location">
    <subcellularLocation>
        <location evidence="1">Cell junction</location>
        <location evidence="1">Focal adhesion</location>
    </subcellularLocation>
    <subcellularLocation>
        <location evidence="2">Cytoplasm</location>
    </subcellularLocation>
</comment>
<protein>
    <submittedName>
        <fullName evidence="13">Breast cancer anti-estrogen resistance protein 1</fullName>
    </submittedName>
</protein>
<dbReference type="AlphaFoldDB" id="A0A8B8GG70"/>
<evidence type="ECO:0000256" key="2">
    <source>
        <dbReference type="ARBA" id="ARBA00004496"/>
    </source>
</evidence>
<dbReference type="GO" id="GO:0007169">
    <property type="term" value="P:cell surface receptor protein tyrosine kinase signaling pathway"/>
    <property type="evidence" value="ECO:0007669"/>
    <property type="project" value="TreeGrafter"/>
</dbReference>
<sequence length="597" mass="66103">MLQLHSNGSINNGYTNCIARAMYDNIAEAPDELAFRKDDILTVLEQNTAGLEGWWLCSLRGRQGICPGNRLRLIPGVYEVTESQIISNCAQDQNNINHDNKHQSWHANLNKVTSQQKLGDLLTYDTPQKIVDTNGYNIPPTNHTLDRITSDSIKRPHSVGSSSGCCSDSYDPLPNQHPPISKESYDIPRPLNIQVTPSSSISSLSTGGICSSASGSESNRSSIAPDYDVPKNRILASFPSEFQNLSINCQDYDVPSSSLQPKELPLDLNNALEQLDKLTSEVSLNTTRLLNFVGPNWRNIRNLEANISDIKIISLRLKSSLHQFIEFSEGCLGNAVNARDKGISTKLHPLVFNLVKINKIIYYSTNTLDCLGWKPDILNRDSNIECEYTEDALDKLISCAKLLTDDIRQITSFIKGNSTLLFKKIICTENEDDDYEYIANDNGIKPNISNASSTISIKTNSSSGITSKDKKVFNFYSHQIVSQSDLLASHITKFLQIVEENHPPPVFILKLKFIILIAHQLVVVGDTICRNVEESIAKNHIEQCSSALSAGISTVVQKSKRAAQLFPSVTAVQEMADAVIEISHIVNDLKVSVLKTN</sequence>
<dbReference type="OrthoDB" id="5983572at2759"/>
<keyword evidence="5" id="KW-0963">Cytoplasm</keyword>
<keyword evidence="4 9" id="KW-0728">SH3 domain</keyword>
<gene>
    <name evidence="13" type="primary">LOC112691531</name>
</gene>
<dbReference type="FunFam" id="1.20.120.830:FF:000001">
    <property type="entry name" value="BCAR1 scaffold protein, Cas family member"/>
    <property type="match status" value="1"/>
</dbReference>
<feature type="domain" description="SH3" evidence="11">
    <location>
        <begin position="14"/>
        <end position="76"/>
    </location>
</feature>
<evidence type="ECO:0000256" key="8">
    <source>
        <dbReference type="ARBA" id="ARBA00022949"/>
    </source>
</evidence>
<dbReference type="Gene3D" id="2.30.30.40">
    <property type="entry name" value="SH3 Domains"/>
    <property type="match status" value="1"/>
</dbReference>
<dbReference type="GO" id="GO:0005886">
    <property type="term" value="C:plasma membrane"/>
    <property type="evidence" value="ECO:0007669"/>
    <property type="project" value="TreeGrafter"/>
</dbReference>
<dbReference type="CDD" id="cd11844">
    <property type="entry name" value="SH3_CAS"/>
    <property type="match status" value="1"/>
</dbReference>
<keyword evidence="7" id="KW-0130">Cell adhesion</keyword>
<dbReference type="InterPro" id="IPR001452">
    <property type="entry name" value="SH3_domain"/>
</dbReference>
<dbReference type="Pfam" id="PF12026">
    <property type="entry name" value="CAS_C"/>
    <property type="match status" value="1"/>
</dbReference>
<dbReference type="InterPro" id="IPR037362">
    <property type="entry name" value="CAS_fam"/>
</dbReference>
<evidence type="ECO:0000256" key="1">
    <source>
        <dbReference type="ARBA" id="ARBA00004246"/>
    </source>
</evidence>
<evidence type="ECO:0000256" key="7">
    <source>
        <dbReference type="ARBA" id="ARBA00022889"/>
    </source>
</evidence>
<keyword evidence="12" id="KW-1185">Reference proteome</keyword>
<dbReference type="SUPFAM" id="SSF50044">
    <property type="entry name" value="SH3-domain"/>
    <property type="match status" value="1"/>
</dbReference>
<dbReference type="CDD" id="cd11564">
    <property type="entry name" value="FAT-like_CAS_C"/>
    <property type="match status" value="1"/>
</dbReference>
<feature type="compositionally biased region" description="Low complexity" evidence="10">
    <location>
        <begin position="158"/>
        <end position="169"/>
    </location>
</feature>
<dbReference type="InterPro" id="IPR038319">
    <property type="entry name" value="Serine_rich_sf"/>
</dbReference>
<proteinExistence type="inferred from homology"/>
<dbReference type="Pfam" id="PF08824">
    <property type="entry name" value="Serine_rich"/>
    <property type="match status" value="1"/>
</dbReference>
<keyword evidence="8" id="KW-0965">Cell junction</keyword>
<dbReference type="InterPro" id="IPR014928">
    <property type="entry name" value="Serine_rich_dom"/>
</dbReference>
<reference evidence="13" key="1">
    <citation type="submission" date="2025-08" db="UniProtKB">
        <authorList>
            <consortium name="RefSeq"/>
        </authorList>
    </citation>
    <scope>IDENTIFICATION</scope>
    <source>
        <tissue evidence="13">Whole body</tissue>
    </source>
</reference>
<accession>A0A8B8GG70</accession>
<dbReference type="PROSITE" id="PS50002">
    <property type="entry name" value="SH3"/>
    <property type="match status" value="1"/>
</dbReference>
<dbReference type="Proteomes" id="UP000694846">
    <property type="component" value="Unplaced"/>
</dbReference>
<dbReference type="GO" id="GO:0007155">
    <property type="term" value="P:cell adhesion"/>
    <property type="evidence" value="ECO:0007669"/>
    <property type="project" value="UniProtKB-KW"/>
</dbReference>
<dbReference type="GO" id="GO:0005925">
    <property type="term" value="C:focal adhesion"/>
    <property type="evidence" value="ECO:0007669"/>
    <property type="project" value="UniProtKB-SubCell"/>
</dbReference>
<dbReference type="Gene3D" id="1.20.120.230">
    <property type="entry name" value="Alpha-catenin/vinculin-like"/>
    <property type="match status" value="1"/>
</dbReference>
<dbReference type="InterPro" id="IPR021901">
    <property type="entry name" value="CAS_C"/>
</dbReference>
<dbReference type="Pfam" id="PF00018">
    <property type="entry name" value="SH3_1"/>
    <property type="match status" value="1"/>
</dbReference>
<dbReference type="RefSeq" id="XP_025421591.1">
    <property type="nucleotide sequence ID" value="XM_025565806.1"/>
</dbReference>
<dbReference type="SMART" id="SM00326">
    <property type="entry name" value="SH3"/>
    <property type="match status" value="1"/>
</dbReference>
<dbReference type="GO" id="GO:0005737">
    <property type="term" value="C:cytoplasm"/>
    <property type="evidence" value="ECO:0007669"/>
    <property type="project" value="UniProtKB-SubCell"/>
</dbReference>
<evidence type="ECO:0000256" key="3">
    <source>
        <dbReference type="ARBA" id="ARBA00007848"/>
    </source>
</evidence>
<dbReference type="InterPro" id="IPR036028">
    <property type="entry name" value="SH3-like_dom_sf"/>
</dbReference>
<evidence type="ECO:0000256" key="6">
    <source>
        <dbReference type="ARBA" id="ARBA00022553"/>
    </source>
</evidence>
<evidence type="ECO:0000256" key="10">
    <source>
        <dbReference type="SAM" id="MobiDB-lite"/>
    </source>
</evidence>
<dbReference type="CTD" id="38021"/>
<evidence type="ECO:0000259" key="11">
    <source>
        <dbReference type="PROSITE" id="PS50002"/>
    </source>
</evidence>
<dbReference type="PANTHER" id="PTHR10654:SF18">
    <property type="entry name" value="IP17195P"/>
    <property type="match status" value="1"/>
</dbReference>
<dbReference type="CDD" id="cd11549">
    <property type="entry name" value="Serine_rich_CAS"/>
    <property type="match status" value="1"/>
</dbReference>
<dbReference type="FunFam" id="2.30.30.40:FF:000009">
    <property type="entry name" value="Breast cancer anti-estrogen resistance 1"/>
    <property type="match status" value="1"/>
</dbReference>
<evidence type="ECO:0000256" key="4">
    <source>
        <dbReference type="ARBA" id="ARBA00022443"/>
    </source>
</evidence>
<keyword evidence="6" id="KW-0597">Phosphoprotein</keyword>
<evidence type="ECO:0000256" key="9">
    <source>
        <dbReference type="PROSITE-ProRule" id="PRU00192"/>
    </source>
</evidence>
<organism evidence="12 13">
    <name type="scientific">Sipha flava</name>
    <name type="common">yellow sugarcane aphid</name>
    <dbReference type="NCBI Taxonomy" id="143950"/>
    <lineage>
        <taxon>Eukaryota</taxon>
        <taxon>Metazoa</taxon>
        <taxon>Ecdysozoa</taxon>
        <taxon>Arthropoda</taxon>
        <taxon>Hexapoda</taxon>
        <taxon>Insecta</taxon>
        <taxon>Pterygota</taxon>
        <taxon>Neoptera</taxon>
        <taxon>Paraneoptera</taxon>
        <taxon>Hemiptera</taxon>
        <taxon>Sternorrhyncha</taxon>
        <taxon>Aphidomorpha</taxon>
        <taxon>Aphidoidea</taxon>
        <taxon>Aphididae</taxon>
        <taxon>Sipha</taxon>
    </lineage>
</organism>
<evidence type="ECO:0000256" key="5">
    <source>
        <dbReference type="ARBA" id="ARBA00022490"/>
    </source>
</evidence>
<feature type="region of interest" description="Disordered" evidence="10">
    <location>
        <begin position="133"/>
        <end position="186"/>
    </location>
</feature>